<comment type="caution">
    <text evidence="2">The sequence shown here is derived from an EMBL/GenBank/DDBJ whole genome shotgun (WGS) entry which is preliminary data.</text>
</comment>
<dbReference type="EMBL" id="VGLS01001043">
    <property type="protein sequence ID" value="MBM3226773.1"/>
    <property type="molecule type" value="Genomic_DNA"/>
</dbReference>
<keyword evidence="1" id="KW-0812">Transmembrane</keyword>
<evidence type="ECO:0000256" key="1">
    <source>
        <dbReference type="SAM" id="Phobius"/>
    </source>
</evidence>
<reference evidence="2" key="1">
    <citation type="submission" date="2019-03" db="EMBL/GenBank/DDBJ databases">
        <title>Lake Tanganyika Metagenome-Assembled Genomes (MAGs).</title>
        <authorList>
            <person name="Tran P."/>
        </authorList>
    </citation>
    <scope>NUCLEOTIDE SEQUENCE</scope>
    <source>
        <strain evidence="2">K_DeepCast_65m_m2_066</strain>
    </source>
</reference>
<accession>A0A937W4E9</accession>
<keyword evidence="1" id="KW-0472">Membrane</keyword>
<evidence type="ECO:0000313" key="2">
    <source>
        <dbReference type="EMBL" id="MBM3226773.1"/>
    </source>
</evidence>
<organism evidence="2 3">
    <name type="scientific">Tectimicrobiota bacterium</name>
    <dbReference type="NCBI Taxonomy" id="2528274"/>
    <lineage>
        <taxon>Bacteria</taxon>
        <taxon>Pseudomonadati</taxon>
        <taxon>Nitrospinota/Tectimicrobiota group</taxon>
        <taxon>Candidatus Tectimicrobiota</taxon>
    </lineage>
</organism>
<sequence>MRLLRQACLAAYFVRHLSVWVMLAIGMPSVLEGMAVIQGVRVGETLDGFDILTVLLHKLIDGAITAGVMLSVRYSFRTTGIVLALAACAPGIGLLLARFVALPHSLLALSLAWCSGIFLYLGTLSFLPASRALSPSRWLPFVLMGAACVSGVQWLGA</sequence>
<feature type="transmembrane region" description="Helical" evidence="1">
    <location>
        <begin position="12"/>
        <end position="31"/>
    </location>
</feature>
<proteinExistence type="predicted"/>
<feature type="transmembrane region" description="Helical" evidence="1">
    <location>
        <begin position="79"/>
        <end position="100"/>
    </location>
</feature>
<feature type="transmembrane region" description="Helical" evidence="1">
    <location>
        <begin position="138"/>
        <end position="156"/>
    </location>
</feature>
<dbReference type="Proteomes" id="UP000712673">
    <property type="component" value="Unassembled WGS sequence"/>
</dbReference>
<dbReference type="AlphaFoldDB" id="A0A937W4E9"/>
<protein>
    <recommendedName>
        <fullName evidence="4">Permease</fullName>
    </recommendedName>
</protein>
<feature type="transmembrane region" description="Helical" evidence="1">
    <location>
        <begin position="106"/>
        <end position="126"/>
    </location>
</feature>
<evidence type="ECO:0000313" key="3">
    <source>
        <dbReference type="Proteomes" id="UP000712673"/>
    </source>
</evidence>
<name>A0A937W4E9_UNCTE</name>
<evidence type="ECO:0008006" key="4">
    <source>
        <dbReference type="Google" id="ProtNLM"/>
    </source>
</evidence>
<keyword evidence="1" id="KW-1133">Transmembrane helix</keyword>
<gene>
    <name evidence="2" type="ORF">FJZ47_23665</name>
</gene>
<feature type="transmembrane region" description="Helical" evidence="1">
    <location>
        <begin position="51"/>
        <end position="72"/>
    </location>
</feature>